<evidence type="ECO:0000256" key="1">
    <source>
        <dbReference type="SAM" id="MobiDB-lite"/>
    </source>
</evidence>
<organism evidence="2 3">
    <name type="scientific">Monilinia fructicola</name>
    <name type="common">Brown rot fungus</name>
    <name type="synonym">Ciboria fructicola</name>
    <dbReference type="NCBI Taxonomy" id="38448"/>
    <lineage>
        <taxon>Eukaryota</taxon>
        <taxon>Fungi</taxon>
        <taxon>Dikarya</taxon>
        <taxon>Ascomycota</taxon>
        <taxon>Pezizomycotina</taxon>
        <taxon>Leotiomycetes</taxon>
        <taxon>Helotiales</taxon>
        <taxon>Sclerotiniaceae</taxon>
        <taxon>Monilinia</taxon>
    </lineage>
</organism>
<dbReference type="Proteomes" id="UP000322873">
    <property type="component" value="Unassembled WGS sequence"/>
</dbReference>
<sequence>MIIESSSVEYHLSYSFIPSFFGVLGSIPCPAQSPKNHSLHFTTLDSSIIILAAISVGILMNQIPHTQSASSFTSTMVTANLSPVSHTSTSSPPIHHRQNRRRERPGSRARRTISRKAVLATDVWIRWKARQAAELEMLAMKENMRQLEMEREMMVGEAKVREEKELERIQRRLFGGEEDDEAALCSIKAKPPSPILPTSSSPRPKLAPQKTTQKIR</sequence>
<protein>
    <submittedName>
        <fullName evidence="2">Uncharacterized protein</fullName>
    </submittedName>
</protein>
<name>A0A5M9JLI8_MONFR</name>
<dbReference type="AlphaFoldDB" id="A0A5M9JLI8"/>
<feature type="compositionally biased region" description="Basic residues" evidence="1">
    <location>
        <begin position="94"/>
        <end position="111"/>
    </location>
</feature>
<feature type="region of interest" description="Disordered" evidence="1">
    <location>
        <begin position="82"/>
        <end position="111"/>
    </location>
</feature>
<proteinExistence type="predicted"/>
<feature type="compositionally biased region" description="Low complexity" evidence="1">
    <location>
        <begin position="82"/>
        <end position="93"/>
    </location>
</feature>
<gene>
    <name evidence="2" type="ORF">EYC84_007679</name>
</gene>
<dbReference type="VEuPathDB" id="FungiDB:MFRU_012g01900"/>
<reference evidence="2 3" key="1">
    <citation type="submission" date="2019-06" db="EMBL/GenBank/DDBJ databases">
        <title>Genome Sequence of the Brown Rot Fungal Pathogen Monilinia fructicola.</title>
        <authorList>
            <person name="De Miccolis Angelini R.M."/>
            <person name="Landi L."/>
            <person name="Abate D."/>
            <person name="Pollastro S."/>
            <person name="Romanazzi G."/>
            <person name="Faretra F."/>
        </authorList>
    </citation>
    <scope>NUCLEOTIDE SEQUENCE [LARGE SCALE GENOMIC DNA]</scope>
    <source>
        <strain evidence="2 3">Mfrc123</strain>
    </source>
</reference>
<evidence type="ECO:0000313" key="3">
    <source>
        <dbReference type="Proteomes" id="UP000322873"/>
    </source>
</evidence>
<keyword evidence="3" id="KW-1185">Reference proteome</keyword>
<accession>A0A5M9JLI8</accession>
<evidence type="ECO:0000313" key="2">
    <source>
        <dbReference type="EMBL" id="KAA8568672.1"/>
    </source>
</evidence>
<dbReference type="EMBL" id="VICG01000009">
    <property type="protein sequence ID" value="KAA8568672.1"/>
    <property type="molecule type" value="Genomic_DNA"/>
</dbReference>
<comment type="caution">
    <text evidence="2">The sequence shown here is derived from an EMBL/GenBank/DDBJ whole genome shotgun (WGS) entry which is preliminary data.</text>
</comment>
<feature type="region of interest" description="Disordered" evidence="1">
    <location>
        <begin position="187"/>
        <end position="216"/>
    </location>
</feature>